<comment type="caution">
    <text evidence="2">The sequence shown here is derived from an EMBL/GenBank/DDBJ whole genome shotgun (WGS) entry which is preliminary data.</text>
</comment>
<reference evidence="2" key="1">
    <citation type="submission" date="2020-07" db="EMBL/GenBank/DDBJ databases">
        <title>Comparative genomics analyses of Lactobacillus crispatus isolated from different ecological niches.</title>
        <authorList>
            <person name="Mancino W."/>
            <person name="Mancabelli L."/>
            <person name="Lugli G.A."/>
            <person name="Milani C."/>
            <person name="Viappiani A."/>
            <person name="Anzalone R."/>
            <person name="Longhi G."/>
            <person name="Ventura M."/>
            <person name="Turroni F."/>
        </authorList>
    </citation>
    <scope>NUCLEOTIDE SEQUENCE</scope>
    <source>
        <strain evidence="2">LB65</strain>
    </source>
</reference>
<dbReference type="Proteomes" id="UP001194414">
    <property type="component" value="Unassembled WGS sequence"/>
</dbReference>
<accession>A0AAW4DPG9</accession>
<dbReference type="AlphaFoldDB" id="A0AAW4DPG9"/>
<feature type="region of interest" description="Disordered" evidence="1">
    <location>
        <begin position="121"/>
        <end position="167"/>
    </location>
</feature>
<sequence length="167" mass="18524">MTDQIDFLNNLTDVHAGQYLALNDGGSLKIVQVQESNVADSYNLEPVDIENITLDLSDNYEVLQTLVQNATAEKLDISNLIIKWLKDYPTISEELTEAQNLANEKDKELNADAEQIQTLESKNQQLEKELAELKQAKTSESDTKTDDQSKGDASNTTSSSDQSANKD</sequence>
<organism evidence="2 3">
    <name type="scientific">Lactobacillus crispatus</name>
    <dbReference type="NCBI Taxonomy" id="47770"/>
    <lineage>
        <taxon>Bacteria</taxon>
        <taxon>Bacillati</taxon>
        <taxon>Bacillota</taxon>
        <taxon>Bacilli</taxon>
        <taxon>Lactobacillales</taxon>
        <taxon>Lactobacillaceae</taxon>
        <taxon>Lactobacillus</taxon>
    </lineage>
</organism>
<dbReference type="EMBL" id="JACCPP010000022">
    <property type="protein sequence ID" value="MBI1708252.1"/>
    <property type="molecule type" value="Genomic_DNA"/>
</dbReference>
<gene>
    <name evidence="2" type="ORF">HYQ56_1236</name>
</gene>
<name>A0AAW4DPG9_9LACO</name>
<evidence type="ECO:0000313" key="2">
    <source>
        <dbReference type="EMBL" id="MBI1708252.1"/>
    </source>
</evidence>
<feature type="compositionally biased region" description="Basic and acidic residues" evidence="1">
    <location>
        <begin position="125"/>
        <end position="150"/>
    </location>
</feature>
<protein>
    <submittedName>
        <fullName evidence="2">Uncharacterized protein</fullName>
    </submittedName>
</protein>
<feature type="compositionally biased region" description="Polar residues" evidence="1">
    <location>
        <begin position="151"/>
        <end position="167"/>
    </location>
</feature>
<dbReference type="RefSeq" id="WP_198566581.1">
    <property type="nucleotide sequence ID" value="NZ_JACCPP010000022.1"/>
</dbReference>
<evidence type="ECO:0000313" key="3">
    <source>
        <dbReference type="Proteomes" id="UP001194414"/>
    </source>
</evidence>
<evidence type="ECO:0000256" key="1">
    <source>
        <dbReference type="SAM" id="MobiDB-lite"/>
    </source>
</evidence>
<proteinExistence type="predicted"/>